<comment type="caution">
    <text evidence="2">The sequence shown here is derived from an EMBL/GenBank/DDBJ whole genome shotgun (WGS) entry which is preliminary data.</text>
</comment>
<proteinExistence type="predicted"/>
<sequence length="74" mass="8679">MIERLPDCGGCCPKDSEYELWQKRCIDNEKKLTPYLMEVAFHLILWIMDAKLTLCLFIVINTLSGLYELNQRVV</sequence>
<reference evidence="2" key="1">
    <citation type="journal article" date="2023" name="bioRxiv">
        <title>Improved chromosome-level genome assembly for marigold (Tagetes erecta).</title>
        <authorList>
            <person name="Jiang F."/>
            <person name="Yuan L."/>
            <person name="Wang S."/>
            <person name="Wang H."/>
            <person name="Xu D."/>
            <person name="Wang A."/>
            <person name="Fan W."/>
        </authorList>
    </citation>
    <scope>NUCLEOTIDE SEQUENCE</scope>
    <source>
        <strain evidence="2">WSJ</strain>
        <tissue evidence="2">Leaf</tissue>
    </source>
</reference>
<keyword evidence="3" id="KW-1185">Reference proteome</keyword>
<name>A0AAD8K3T3_TARER</name>
<organism evidence="2 3">
    <name type="scientific">Tagetes erecta</name>
    <name type="common">African marigold</name>
    <dbReference type="NCBI Taxonomy" id="13708"/>
    <lineage>
        <taxon>Eukaryota</taxon>
        <taxon>Viridiplantae</taxon>
        <taxon>Streptophyta</taxon>
        <taxon>Embryophyta</taxon>
        <taxon>Tracheophyta</taxon>
        <taxon>Spermatophyta</taxon>
        <taxon>Magnoliopsida</taxon>
        <taxon>eudicotyledons</taxon>
        <taxon>Gunneridae</taxon>
        <taxon>Pentapetalae</taxon>
        <taxon>asterids</taxon>
        <taxon>campanulids</taxon>
        <taxon>Asterales</taxon>
        <taxon>Asteraceae</taxon>
        <taxon>Asteroideae</taxon>
        <taxon>Heliantheae alliance</taxon>
        <taxon>Tageteae</taxon>
        <taxon>Tagetes</taxon>
    </lineage>
</organism>
<gene>
    <name evidence="2" type="ORF">QVD17_31144</name>
</gene>
<accession>A0AAD8K3T3</accession>
<keyword evidence="1" id="KW-0812">Transmembrane</keyword>
<dbReference type="Proteomes" id="UP001229421">
    <property type="component" value="Unassembled WGS sequence"/>
</dbReference>
<dbReference type="AlphaFoldDB" id="A0AAD8K3T3"/>
<keyword evidence="1" id="KW-1133">Transmembrane helix</keyword>
<evidence type="ECO:0000313" key="3">
    <source>
        <dbReference type="Proteomes" id="UP001229421"/>
    </source>
</evidence>
<evidence type="ECO:0000313" key="2">
    <source>
        <dbReference type="EMBL" id="KAK1415363.1"/>
    </source>
</evidence>
<keyword evidence="1" id="KW-0472">Membrane</keyword>
<feature type="transmembrane region" description="Helical" evidence="1">
    <location>
        <begin position="39"/>
        <end position="63"/>
    </location>
</feature>
<dbReference type="EMBL" id="JAUHHV010000008">
    <property type="protein sequence ID" value="KAK1415363.1"/>
    <property type="molecule type" value="Genomic_DNA"/>
</dbReference>
<protein>
    <submittedName>
        <fullName evidence="2">Uncharacterized protein</fullName>
    </submittedName>
</protein>
<evidence type="ECO:0000256" key="1">
    <source>
        <dbReference type="SAM" id="Phobius"/>
    </source>
</evidence>